<feature type="domain" description="Ppx/GppA phosphatase N-terminal" evidence="10">
    <location>
        <begin position="32"/>
        <end position="306"/>
    </location>
</feature>
<evidence type="ECO:0000313" key="12">
    <source>
        <dbReference type="EMBL" id="RTE09242.1"/>
    </source>
</evidence>
<dbReference type="PIRSF" id="PIRSF001267">
    <property type="entry name" value="Pyrophosphatase_GppA_Ppx"/>
    <property type="match status" value="1"/>
</dbReference>
<organism evidence="12 13">
    <name type="scientific">Paenibacillus whitsoniae</name>
    <dbReference type="NCBI Taxonomy" id="2496558"/>
    <lineage>
        <taxon>Bacteria</taxon>
        <taxon>Bacillati</taxon>
        <taxon>Bacillota</taxon>
        <taxon>Bacilli</taxon>
        <taxon>Bacillales</taxon>
        <taxon>Paenibacillaceae</taxon>
        <taxon>Paenibacillus</taxon>
    </lineage>
</organism>
<evidence type="ECO:0000313" key="13">
    <source>
        <dbReference type="Proteomes" id="UP000276128"/>
    </source>
</evidence>
<dbReference type="Pfam" id="PF02541">
    <property type="entry name" value="Ppx-GppA"/>
    <property type="match status" value="1"/>
</dbReference>
<protein>
    <recommendedName>
        <fullName evidence="3">Chaperone protein DnaK</fullName>
    </recommendedName>
    <alternativeName>
        <fullName evidence="4">Chaperone protein dnaK</fullName>
    </alternativeName>
    <alternativeName>
        <fullName evidence="9">HSP70</fullName>
    </alternativeName>
    <alternativeName>
        <fullName evidence="8">Heat shock 70 kDa protein</fullName>
    </alternativeName>
    <alternativeName>
        <fullName evidence="7">Heat shock protein 70</fullName>
    </alternativeName>
</protein>
<dbReference type="InterPro" id="IPR003695">
    <property type="entry name" value="Ppx_GppA_N"/>
</dbReference>
<dbReference type="InterPro" id="IPR018181">
    <property type="entry name" value="Heat_shock_70_CS"/>
</dbReference>
<dbReference type="PROSITE" id="PS00329">
    <property type="entry name" value="HSP70_2"/>
    <property type="match status" value="1"/>
</dbReference>
<dbReference type="Pfam" id="PF21447">
    <property type="entry name" value="Ppx-GppA_III"/>
    <property type="match status" value="1"/>
</dbReference>
<feature type="domain" description="Ppx/GppA phosphatase C-terminal" evidence="11">
    <location>
        <begin position="334"/>
        <end position="476"/>
    </location>
</feature>
<comment type="similarity">
    <text evidence="2">Belongs to the heat shock protein 70 family.</text>
</comment>
<dbReference type="Proteomes" id="UP000276128">
    <property type="component" value="Unassembled WGS sequence"/>
</dbReference>
<dbReference type="SUPFAM" id="SSF53067">
    <property type="entry name" value="Actin-like ATPase domain"/>
    <property type="match status" value="2"/>
</dbReference>
<evidence type="ECO:0000256" key="6">
    <source>
        <dbReference type="ARBA" id="ARBA00023016"/>
    </source>
</evidence>
<dbReference type="InterPro" id="IPR030673">
    <property type="entry name" value="PyroPPase_GppA_Ppx"/>
</dbReference>
<comment type="caution">
    <text evidence="12">The sequence shown here is derived from an EMBL/GenBank/DDBJ whole genome shotgun (WGS) entry which is preliminary data.</text>
</comment>
<dbReference type="GO" id="GO:0016787">
    <property type="term" value="F:hydrolase activity"/>
    <property type="evidence" value="ECO:0007669"/>
    <property type="project" value="UniProtKB-KW"/>
</dbReference>
<comment type="similarity">
    <text evidence="1">Belongs to the GppA/Ppx family.</text>
</comment>
<evidence type="ECO:0000259" key="11">
    <source>
        <dbReference type="Pfam" id="PF21447"/>
    </source>
</evidence>
<dbReference type="Gene3D" id="3.30.420.40">
    <property type="match status" value="1"/>
</dbReference>
<dbReference type="CDD" id="cd24052">
    <property type="entry name" value="ASKHA_NBD_HpPPX-GppA-like"/>
    <property type="match status" value="1"/>
</dbReference>
<dbReference type="OrthoDB" id="9807195at2"/>
<evidence type="ECO:0000256" key="9">
    <source>
        <dbReference type="ARBA" id="ARBA00033103"/>
    </source>
</evidence>
<dbReference type="InterPro" id="IPR048950">
    <property type="entry name" value="Ppx_GppA_C"/>
</dbReference>
<dbReference type="GO" id="GO:0006357">
    <property type="term" value="P:regulation of transcription by RNA polymerase II"/>
    <property type="evidence" value="ECO:0007669"/>
    <property type="project" value="TreeGrafter"/>
</dbReference>
<reference evidence="12 13" key="1">
    <citation type="submission" date="2018-12" db="EMBL/GenBank/DDBJ databases">
        <title>Bacillus ochoae sp. nov., Paenibacillus whitsoniae sp. nov., Paenibacillus spiritus sp. nov. Isolated from the Mars Exploration Rover during spacecraft assembly.</title>
        <authorList>
            <person name="Seuylemezian A."/>
            <person name="Vaishampayan P."/>
        </authorList>
    </citation>
    <scope>NUCLEOTIDE SEQUENCE [LARGE SCALE GENOMIC DNA]</scope>
    <source>
        <strain evidence="12 13">MER 54</strain>
    </source>
</reference>
<proteinExistence type="inferred from homology"/>
<dbReference type="SUPFAM" id="SSF109604">
    <property type="entry name" value="HD-domain/PDEase-like"/>
    <property type="match status" value="1"/>
</dbReference>
<dbReference type="Gene3D" id="1.10.3210.10">
    <property type="entry name" value="Hypothetical protein af1432"/>
    <property type="match status" value="1"/>
</dbReference>
<dbReference type="PANTHER" id="PTHR30005">
    <property type="entry name" value="EXOPOLYPHOSPHATASE"/>
    <property type="match status" value="1"/>
</dbReference>
<dbReference type="AlphaFoldDB" id="A0A430JDU8"/>
<evidence type="ECO:0000256" key="2">
    <source>
        <dbReference type="ARBA" id="ARBA00007381"/>
    </source>
</evidence>
<evidence type="ECO:0000259" key="10">
    <source>
        <dbReference type="Pfam" id="PF02541"/>
    </source>
</evidence>
<dbReference type="Gene3D" id="3.30.420.150">
    <property type="entry name" value="Exopolyphosphatase. Domain 2"/>
    <property type="match status" value="1"/>
</dbReference>
<name>A0A430JDU8_9BACL</name>
<evidence type="ECO:0000256" key="1">
    <source>
        <dbReference type="ARBA" id="ARBA00007125"/>
    </source>
</evidence>
<keyword evidence="6" id="KW-0346">Stress response</keyword>
<dbReference type="PANTHER" id="PTHR30005:SF0">
    <property type="entry name" value="RETROGRADE REGULATION PROTEIN 2"/>
    <property type="match status" value="1"/>
</dbReference>
<evidence type="ECO:0000256" key="3">
    <source>
        <dbReference type="ARBA" id="ARBA00014415"/>
    </source>
</evidence>
<dbReference type="InterPro" id="IPR043129">
    <property type="entry name" value="ATPase_NBD"/>
</dbReference>
<keyword evidence="5" id="KW-0378">Hydrolase</keyword>
<evidence type="ECO:0000256" key="7">
    <source>
        <dbReference type="ARBA" id="ARBA00030019"/>
    </source>
</evidence>
<evidence type="ECO:0000256" key="5">
    <source>
        <dbReference type="ARBA" id="ARBA00022801"/>
    </source>
</evidence>
<gene>
    <name evidence="12" type="ORF">EJQ19_12735</name>
</gene>
<dbReference type="RefSeq" id="WP_126141606.1">
    <property type="nucleotide sequence ID" value="NZ_RXHU01000034.1"/>
</dbReference>
<accession>A0A430JDU8</accession>
<evidence type="ECO:0000256" key="8">
    <source>
        <dbReference type="ARBA" id="ARBA00030945"/>
    </source>
</evidence>
<sequence>MSTSSSQHIGIIDIGSNSIRLVLYEVNSFGAYRVVGEYKNSARLSERMGPDGLLPTKDILSIVPILAHYQRLCRLHGVGTIRVAATAAIRNSGNTADIVRLLQEHTGLHIEVLSGYEEARYGYLGVINAIDIRDCLIIDIGGGSTEVTLVQGRELIQSVSFPFGAVNTTRQFAKGDVLSEQASHNIRSMVVQAIAEHPWIRETPGLPMIGLGGTIRTLGKMSQRRKKHSLSLAHNYELRTGELREFLSLLSAMPLEKRKKIDGLSKDRADIMVPGLLIMDTIYEAAGASKVVISGSGLRDGLFYELFRPEQPVKPDVLEACLDNLLGLHPNAAVQHVRHVDRFAMQLYDALEATAGNGSSRDKELLHTAALMYRIGASVHYYQFLKHTQYVIQGVHLEGLSHREIVIASLLATFKTKSRTQQQALAHKDLLLESDLSLIVKLGILLKTAIALDISETQPVQELRVAKSGNLLTLHLVCTHDVGLELKELSNISKDLEKAWNHKLKIDVAASSRK</sequence>
<evidence type="ECO:0000256" key="4">
    <source>
        <dbReference type="ARBA" id="ARBA00017249"/>
    </source>
</evidence>
<dbReference type="InterPro" id="IPR050273">
    <property type="entry name" value="GppA/Ppx_hydrolase"/>
</dbReference>
<dbReference type="EMBL" id="RXHU01000034">
    <property type="protein sequence ID" value="RTE09242.1"/>
    <property type="molecule type" value="Genomic_DNA"/>
</dbReference>
<keyword evidence="13" id="KW-1185">Reference proteome</keyword>